<dbReference type="InterPro" id="IPR036390">
    <property type="entry name" value="WH_DNA-bd_sf"/>
</dbReference>
<keyword evidence="3" id="KW-0804">Transcription</keyword>
<accession>A0A974PSX8</accession>
<dbReference type="SUPFAM" id="SSF51206">
    <property type="entry name" value="cAMP-binding domain-like"/>
    <property type="match status" value="1"/>
</dbReference>
<keyword evidence="6" id="KW-1185">Reference proteome</keyword>
<dbReference type="InterPro" id="IPR012318">
    <property type="entry name" value="HTH_CRP"/>
</dbReference>
<proteinExistence type="predicted"/>
<evidence type="ECO:0000256" key="3">
    <source>
        <dbReference type="ARBA" id="ARBA00023163"/>
    </source>
</evidence>
<evidence type="ECO:0000256" key="1">
    <source>
        <dbReference type="ARBA" id="ARBA00023015"/>
    </source>
</evidence>
<dbReference type="Pfam" id="PF13545">
    <property type="entry name" value="HTH_Crp_2"/>
    <property type="match status" value="1"/>
</dbReference>
<dbReference type="Pfam" id="PF00027">
    <property type="entry name" value="cNMP_binding"/>
    <property type="match status" value="1"/>
</dbReference>
<dbReference type="Proteomes" id="UP000596427">
    <property type="component" value="Chromosome"/>
</dbReference>
<dbReference type="PANTHER" id="PTHR24567:SF26">
    <property type="entry name" value="REGULATORY PROTEIN YEIL"/>
    <property type="match status" value="1"/>
</dbReference>
<protein>
    <submittedName>
        <fullName evidence="5">Crp/Fnr family transcriptional regulator</fullName>
    </submittedName>
</protein>
<evidence type="ECO:0000256" key="2">
    <source>
        <dbReference type="ARBA" id="ARBA00023125"/>
    </source>
</evidence>
<dbReference type="InterPro" id="IPR018490">
    <property type="entry name" value="cNMP-bd_dom_sf"/>
</dbReference>
<sequence>MLSGLNENELRRILQTQTRRHYHRGALIYHENDPTPRHISIIERGRVRSYIASQNGKEFTHRINAPGSILGLFSFFAASPVFMSMECLDDVDVYQISSENLMMLMEDIPRLSLNVTRTISKLYIESVSRSSQAFKPATIRLGRLLSGLLTSHPNDAPSGSGDVRGLTQQHLTTLAGISRTWVAITLAQFEADGMIRRSRGLIKVPDKAAFAAYITQLEAQIG</sequence>
<feature type="domain" description="Cyclic nucleotide-binding" evidence="4">
    <location>
        <begin position="1"/>
        <end position="105"/>
    </location>
</feature>
<dbReference type="PANTHER" id="PTHR24567">
    <property type="entry name" value="CRP FAMILY TRANSCRIPTIONAL REGULATORY PROTEIN"/>
    <property type="match status" value="1"/>
</dbReference>
<dbReference type="InterPro" id="IPR014710">
    <property type="entry name" value="RmlC-like_jellyroll"/>
</dbReference>
<name>A0A974PSX8_9HYPH</name>
<dbReference type="Gene3D" id="1.10.10.10">
    <property type="entry name" value="Winged helix-like DNA-binding domain superfamily/Winged helix DNA-binding domain"/>
    <property type="match status" value="1"/>
</dbReference>
<evidence type="ECO:0000313" key="6">
    <source>
        <dbReference type="Proteomes" id="UP000596427"/>
    </source>
</evidence>
<gene>
    <name evidence="5" type="ORF">EZH22_10525</name>
</gene>
<dbReference type="GO" id="GO:0005829">
    <property type="term" value="C:cytosol"/>
    <property type="evidence" value="ECO:0007669"/>
    <property type="project" value="TreeGrafter"/>
</dbReference>
<reference evidence="5 6" key="1">
    <citation type="submission" date="2020-10" db="EMBL/GenBank/DDBJ databases">
        <title>Degradation of 1,4-Dioxane by Xanthobacter sp. YN2, via a Novel Group-2 Soluble Di-Iron Monooxygenase.</title>
        <authorList>
            <person name="Ma F."/>
            <person name="Wang Y."/>
            <person name="Yang J."/>
            <person name="Guo H."/>
            <person name="Su D."/>
            <person name="Yu L."/>
        </authorList>
    </citation>
    <scope>NUCLEOTIDE SEQUENCE [LARGE SCALE GENOMIC DNA]</scope>
    <source>
        <strain evidence="5 6">YN2</strain>
    </source>
</reference>
<dbReference type="SMART" id="SM00100">
    <property type="entry name" value="cNMP"/>
    <property type="match status" value="1"/>
</dbReference>
<dbReference type="RefSeq" id="WP_203195585.1">
    <property type="nucleotide sequence ID" value="NZ_CP063362.1"/>
</dbReference>
<dbReference type="EMBL" id="CP063362">
    <property type="protein sequence ID" value="QRG08673.1"/>
    <property type="molecule type" value="Genomic_DNA"/>
</dbReference>
<dbReference type="Gene3D" id="2.60.120.10">
    <property type="entry name" value="Jelly Rolls"/>
    <property type="match status" value="1"/>
</dbReference>
<dbReference type="KEGG" id="xdi:EZH22_10525"/>
<evidence type="ECO:0000313" key="5">
    <source>
        <dbReference type="EMBL" id="QRG08673.1"/>
    </source>
</evidence>
<dbReference type="InterPro" id="IPR000595">
    <property type="entry name" value="cNMP-bd_dom"/>
</dbReference>
<dbReference type="CDD" id="cd00038">
    <property type="entry name" value="CAP_ED"/>
    <property type="match status" value="1"/>
</dbReference>
<dbReference type="GO" id="GO:0003700">
    <property type="term" value="F:DNA-binding transcription factor activity"/>
    <property type="evidence" value="ECO:0007669"/>
    <property type="project" value="TreeGrafter"/>
</dbReference>
<evidence type="ECO:0000259" key="4">
    <source>
        <dbReference type="PROSITE" id="PS50042"/>
    </source>
</evidence>
<dbReference type="PROSITE" id="PS50042">
    <property type="entry name" value="CNMP_BINDING_3"/>
    <property type="match status" value="1"/>
</dbReference>
<organism evidence="5 6">
    <name type="scientific">Xanthobacter dioxanivorans</name>
    <dbReference type="NCBI Taxonomy" id="2528964"/>
    <lineage>
        <taxon>Bacteria</taxon>
        <taxon>Pseudomonadati</taxon>
        <taxon>Pseudomonadota</taxon>
        <taxon>Alphaproteobacteria</taxon>
        <taxon>Hyphomicrobiales</taxon>
        <taxon>Xanthobacteraceae</taxon>
        <taxon>Xanthobacter</taxon>
    </lineage>
</organism>
<dbReference type="InterPro" id="IPR036388">
    <property type="entry name" value="WH-like_DNA-bd_sf"/>
</dbReference>
<dbReference type="SUPFAM" id="SSF46785">
    <property type="entry name" value="Winged helix' DNA-binding domain"/>
    <property type="match status" value="1"/>
</dbReference>
<keyword evidence="1" id="KW-0805">Transcription regulation</keyword>
<dbReference type="InterPro" id="IPR050397">
    <property type="entry name" value="Env_Response_Regulators"/>
</dbReference>
<keyword evidence="2" id="KW-0238">DNA-binding</keyword>
<dbReference type="GO" id="GO:0003677">
    <property type="term" value="F:DNA binding"/>
    <property type="evidence" value="ECO:0007669"/>
    <property type="project" value="UniProtKB-KW"/>
</dbReference>
<dbReference type="AlphaFoldDB" id="A0A974PSX8"/>